<dbReference type="GO" id="GO:0005634">
    <property type="term" value="C:nucleus"/>
    <property type="evidence" value="ECO:0007669"/>
    <property type="project" value="TreeGrafter"/>
</dbReference>
<dbReference type="EMBL" id="JAIQCJ010000074">
    <property type="protein sequence ID" value="KAJ8798388.1"/>
    <property type="molecule type" value="Genomic_DNA"/>
</dbReference>
<sequence>MMWDGMQLVTRPRQGGSVDSESCKLEISVDEPVRESGSLNPEHGPAVIRRSAGIGQSGTFSLVDTCLSPSKIMSEKYNGNWIGLEEEKLTGDRYTGRSSKMQDTLEENSESALRKRLLGDRKGHSSEVILTRWTESSAEMTVTAHGNEGRGAEFGHFGAGYPLRVGLPARISLEGVTLSVAQLVVALGFDLRLRTSNSQEALPGPTVRFSREKMPSPWLWAALGQPDSRKKWHQAERMRNGS</sequence>
<dbReference type="GO" id="GO:0019901">
    <property type="term" value="F:protein kinase binding"/>
    <property type="evidence" value="ECO:0007669"/>
    <property type="project" value="TreeGrafter"/>
</dbReference>
<keyword evidence="3" id="KW-0597">Phosphoprotein</keyword>
<comment type="caution">
    <text evidence="8">The sequence shown here is derived from an EMBL/GenBank/DDBJ whole genome shotgun (WGS) entry which is preliminary data.</text>
</comment>
<feature type="region of interest" description="Disordered" evidence="7">
    <location>
        <begin position="1"/>
        <end position="20"/>
    </location>
</feature>
<dbReference type="GO" id="GO:0005737">
    <property type="term" value="C:cytoplasm"/>
    <property type="evidence" value="ECO:0007669"/>
    <property type="project" value="TreeGrafter"/>
</dbReference>
<dbReference type="GO" id="GO:0012505">
    <property type="term" value="C:endomembrane system"/>
    <property type="evidence" value="ECO:0007669"/>
    <property type="project" value="UniProtKB-SubCell"/>
</dbReference>
<gene>
    <name evidence="8" type="ORF">J1605_001513</name>
</gene>
<dbReference type="PANTHER" id="PTHR46047:SF1">
    <property type="entry name" value="TYROSINE-PROTEIN PHOSPHATASE NON-RECEPTOR TYPE 2"/>
    <property type="match status" value="1"/>
</dbReference>
<dbReference type="GO" id="GO:0004726">
    <property type="term" value="F:non-membrane spanning protein tyrosine phosphatase activity"/>
    <property type="evidence" value="ECO:0007669"/>
    <property type="project" value="TreeGrafter"/>
</dbReference>
<dbReference type="PANTHER" id="PTHR46047">
    <property type="entry name" value="TYROSINE-PROTEIN PHOSPHATASE NON-RECEPTOR TYPE 61F"/>
    <property type="match status" value="1"/>
</dbReference>
<evidence type="ECO:0000256" key="6">
    <source>
        <dbReference type="ARBA" id="ARBA00023136"/>
    </source>
</evidence>
<proteinExistence type="predicted"/>
<dbReference type="AlphaFoldDB" id="A0AB34I4Q1"/>
<keyword evidence="9" id="KW-1185">Reference proteome</keyword>
<evidence type="ECO:0000256" key="4">
    <source>
        <dbReference type="ARBA" id="ARBA00022801"/>
    </source>
</evidence>
<evidence type="ECO:0000256" key="7">
    <source>
        <dbReference type="SAM" id="MobiDB-lite"/>
    </source>
</evidence>
<dbReference type="Proteomes" id="UP001159641">
    <property type="component" value="Unassembled WGS sequence"/>
</dbReference>
<dbReference type="EC" id="3.1.3.48" evidence="2"/>
<reference evidence="8 9" key="1">
    <citation type="submission" date="2022-11" db="EMBL/GenBank/DDBJ databases">
        <title>Whole genome sequence of Eschrichtius robustus ER-17-0199.</title>
        <authorList>
            <person name="Bruniche-Olsen A."/>
            <person name="Black A.N."/>
            <person name="Fields C.J."/>
            <person name="Walden K."/>
            <person name="Dewoody J.A."/>
        </authorList>
    </citation>
    <scope>NUCLEOTIDE SEQUENCE [LARGE SCALE GENOMIC DNA]</scope>
    <source>
        <strain evidence="8">ER-17-0199</strain>
        <tissue evidence="8">Blubber</tissue>
    </source>
</reference>
<keyword evidence="6" id="KW-0472">Membrane</keyword>
<accession>A0AB34I4Q1</accession>
<evidence type="ECO:0000256" key="1">
    <source>
        <dbReference type="ARBA" id="ARBA00004308"/>
    </source>
</evidence>
<evidence type="ECO:0000256" key="2">
    <source>
        <dbReference type="ARBA" id="ARBA00013064"/>
    </source>
</evidence>
<dbReference type="GO" id="GO:0070373">
    <property type="term" value="P:negative regulation of ERK1 and ERK2 cascade"/>
    <property type="evidence" value="ECO:0007669"/>
    <property type="project" value="TreeGrafter"/>
</dbReference>
<evidence type="ECO:0000256" key="5">
    <source>
        <dbReference type="ARBA" id="ARBA00022912"/>
    </source>
</evidence>
<evidence type="ECO:0000313" key="8">
    <source>
        <dbReference type="EMBL" id="KAJ8798388.1"/>
    </source>
</evidence>
<organism evidence="8 9">
    <name type="scientific">Eschrichtius robustus</name>
    <name type="common">California gray whale</name>
    <name type="synonym">Eschrichtius gibbosus</name>
    <dbReference type="NCBI Taxonomy" id="9764"/>
    <lineage>
        <taxon>Eukaryota</taxon>
        <taxon>Metazoa</taxon>
        <taxon>Chordata</taxon>
        <taxon>Craniata</taxon>
        <taxon>Vertebrata</taxon>
        <taxon>Euteleostomi</taxon>
        <taxon>Mammalia</taxon>
        <taxon>Eutheria</taxon>
        <taxon>Laurasiatheria</taxon>
        <taxon>Artiodactyla</taxon>
        <taxon>Whippomorpha</taxon>
        <taxon>Cetacea</taxon>
        <taxon>Mysticeti</taxon>
        <taxon>Eschrichtiidae</taxon>
        <taxon>Eschrichtius</taxon>
    </lineage>
</organism>
<comment type="subcellular location">
    <subcellularLocation>
        <location evidence="1">Endomembrane system</location>
    </subcellularLocation>
</comment>
<protein>
    <recommendedName>
        <fullName evidence="2">protein-tyrosine-phosphatase</fullName>
        <ecNumber evidence="2">3.1.3.48</ecNumber>
    </recommendedName>
</protein>
<name>A0AB34I4Q1_ESCRO</name>
<evidence type="ECO:0000313" key="9">
    <source>
        <dbReference type="Proteomes" id="UP001159641"/>
    </source>
</evidence>
<evidence type="ECO:0000256" key="3">
    <source>
        <dbReference type="ARBA" id="ARBA00022553"/>
    </source>
</evidence>
<dbReference type="InterPro" id="IPR051985">
    <property type="entry name" value="NR_tyrosine_phosphatase"/>
</dbReference>
<keyword evidence="4" id="KW-0378">Hydrolase</keyword>
<dbReference type="GO" id="GO:0046426">
    <property type="term" value="P:negative regulation of receptor signaling pathway via JAK-STAT"/>
    <property type="evidence" value="ECO:0007669"/>
    <property type="project" value="TreeGrafter"/>
</dbReference>
<keyword evidence="5" id="KW-0904">Protein phosphatase</keyword>